<keyword evidence="6" id="KW-0206">Cytoskeleton</keyword>
<evidence type="ECO:0000256" key="3">
    <source>
        <dbReference type="ARBA" id="ARBA00011583"/>
    </source>
</evidence>
<dbReference type="PRINTS" id="PR00392">
    <property type="entry name" value="PROFILIN"/>
</dbReference>
<evidence type="ECO:0000256" key="7">
    <source>
        <dbReference type="RuleBase" id="RU003909"/>
    </source>
</evidence>
<dbReference type="InterPro" id="IPR036140">
    <property type="entry name" value="PFN_sf"/>
</dbReference>
<dbReference type="EMBL" id="CAJFCW020000006">
    <property type="protein sequence ID" value="CAG9126316.1"/>
    <property type="molecule type" value="Genomic_DNA"/>
</dbReference>
<dbReference type="InterPro" id="IPR048278">
    <property type="entry name" value="PFN"/>
</dbReference>
<dbReference type="AlphaFoldDB" id="A0A811LPF7"/>
<evidence type="ECO:0000256" key="2">
    <source>
        <dbReference type="ARBA" id="ARBA00010058"/>
    </source>
</evidence>
<evidence type="ECO:0000313" key="9">
    <source>
        <dbReference type="Proteomes" id="UP000614601"/>
    </source>
</evidence>
<evidence type="ECO:0000256" key="5">
    <source>
        <dbReference type="ARBA" id="ARBA00023203"/>
    </source>
</evidence>
<dbReference type="Proteomes" id="UP000614601">
    <property type="component" value="Unassembled WGS sequence"/>
</dbReference>
<dbReference type="PANTHER" id="PTHR11604">
    <property type="entry name" value="PROFILIN"/>
    <property type="match status" value="1"/>
</dbReference>
<dbReference type="GO" id="GO:0005856">
    <property type="term" value="C:cytoskeleton"/>
    <property type="evidence" value="ECO:0007669"/>
    <property type="project" value="UniProtKB-SubCell"/>
</dbReference>
<gene>
    <name evidence="8" type="ORF">BOKJ2_LOCUS13367</name>
</gene>
<name>A0A811LPF7_9BILA</name>
<dbReference type="Pfam" id="PF00235">
    <property type="entry name" value="Profilin"/>
    <property type="match status" value="1"/>
</dbReference>
<dbReference type="InterPro" id="IPR005455">
    <property type="entry name" value="PFN_euk"/>
</dbReference>
<dbReference type="FunFam" id="3.30.450.30:FF:000030">
    <property type="entry name" value="Profilin"/>
    <property type="match status" value="1"/>
</dbReference>
<sequence>MSWQDLVDNNLVGTGNVAKAAICGLDGSIWAKSGNFNLDPSEAATAAKAFSDPGSVLANGLRFEGQKFFVLQADDERVIGKKAADGFFLYKTLTAFIIALYDANVRPEQCSKVSGDLADYFKKTNY</sequence>
<keyword evidence="4" id="KW-0963">Cytoplasm</keyword>
<evidence type="ECO:0000313" key="8">
    <source>
        <dbReference type="EMBL" id="CAD5229308.1"/>
    </source>
</evidence>
<proteinExistence type="inferred from homology"/>
<dbReference type="SMART" id="SM00392">
    <property type="entry name" value="PROF"/>
    <property type="match status" value="1"/>
</dbReference>
<dbReference type="Gene3D" id="3.30.450.30">
    <property type="entry name" value="Dynein light chain 2a, cytoplasmic"/>
    <property type="match status" value="1"/>
</dbReference>
<comment type="similarity">
    <text evidence="2 7">Belongs to the profilin family.</text>
</comment>
<comment type="caution">
    <text evidence="8">The sequence shown here is derived from an EMBL/GenBank/DDBJ whole genome shotgun (WGS) entry which is preliminary data.</text>
</comment>
<accession>A0A811LPF7</accession>
<dbReference type="EMBL" id="CAJFDH010000006">
    <property type="protein sequence ID" value="CAD5229308.1"/>
    <property type="molecule type" value="Genomic_DNA"/>
</dbReference>
<evidence type="ECO:0000256" key="4">
    <source>
        <dbReference type="ARBA" id="ARBA00022490"/>
    </source>
</evidence>
<protein>
    <recommendedName>
        <fullName evidence="7">Profilin</fullName>
    </recommendedName>
</protein>
<dbReference type="PANTHER" id="PTHR11604:SF0">
    <property type="entry name" value="PROFILIN"/>
    <property type="match status" value="1"/>
</dbReference>
<evidence type="ECO:0000256" key="1">
    <source>
        <dbReference type="ARBA" id="ARBA00004245"/>
    </source>
</evidence>
<comment type="subcellular location">
    <subcellularLocation>
        <location evidence="1">Cytoplasm</location>
        <location evidence="1">Cytoskeleton</location>
    </subcellularLocation>
</comment>
<dbReference type="CDD" id="cd00148">
    <property type="entry name" value="PROF"/>
    <property type="match status" value="1"/>
</dbReference>
<dbReference type="Proteomes" id="UP000783686">
    <property type="component" value="Unassembled WGS sequence"/>
</dbReference>
<reference evidence="8" key="1">
    <citation type="submission" date="2020-09" db="EMBL/GenBank/DDBJ databases">
        <authorList>
            <person name="Kikuchi T."/>
        </authorList>
    </citation>
    <scope>NUCLEOTIDE SEQUENCE</scope>
    <source>
        <strain evidence="8">SH1</strain>
    </source>
</reference>
<keyword evidence="5 7" id="KW-0009">Actin-binding</keyword>
<dbReference type="GO" id="GO:0005938">
    <property type="term" value="C:cell cortex"/>
    <property type="evidence" value="ECO:0007669"/>
    <property type="project" value="TreeGrafter"/>
</dbReference>
<dbReference type="SUPFAM" id="SSF55770">
    <property type="entry name" value="Profilin (actin-binding protein)"/>
    <property type="match status" value="1"/>
</dbReference>
<evidence type="ECO:0000256" key="6">
    <source>
        <dbReference type="ARBA" id="ARBA00023212"/>
    </source>
</evidence>
<organism evidence="8 9">
    <name type="scientific">Bursaphelenchus okinawaensis</name>
    <dbReference type="NCBI Taxonomy" id="465554"/>
    <lineage>
        <taxon>Eukaryota</taxon>
        <taxon>Metazoa</taxon>
        <taxon>Ecdysozoa</taxon>
        <taxon>Nematoda</taxon>
        <taxon>Chromadorea</taxon>
        <taxon>Rhabditida</taxon>
        <taxon>Tylenchina</taxon>
        <taxon>Tylenchomorpha</taxon>
        <taxon>Aphelenchoidea</taxon>
        <taxon>Aphelenchoididae</taxon>
        <taxon>Bursaphelenchus</taxon>
    </lineage>
</organism>
<keyword evidence="9" id="KW-1185">Reference proteome</keyword>
<dbReference type="PRINTS" id="PR01640">
    <property type="entry name" value="PROFILINPLNT"/>
</dbReference>
<dbReference type="GO" id="GO:0003785">
    <property type="term" value="F:actin monomer binding"/>
    <property type="evidence" value="ECO:0007669"/>
    <property type="project" value="TreeGrafter"/>
</dbReference>
<dbReference type="OrthoDB" id="421374at2759"/>
<comment type="subunit">
    <text evidence="3">Occurs in many kinds of cells as a complex with monomeric actin in a 1:1 ratio.</text>
</comment>